<proteinExistence type="predicted"/>
<accession>A0A075TEN3</accession>
<name>A0A075TEN3_9ROSA</name>
<gene>
    <name evidence="1" type="primary">S-RNase</name>
</gene>
<reference evidence="1" key="1">
    <citation type="submission" date="2013-07" db="EMBL/GenBank/DDBJ databases">
        <title>Identification of S-genotypes in Prunus and Malus.</title>
        <authorList>
            <person name="Gu C."/>
        </authorList>
    </citation>
    <scope>NUCLEOTIDE SEQUENCE</scope>
    <source>
        <tissue evidence="1">Leaf</tissue>
    </source>
</reference>
<dbReference type="AlphaFoldDB" id="A0A075TEN3"/>
<dbReference type="EMBL" id="KF468727">
    <property type="protein sequence ID" value="AIG55242.1"/>
    <property type="molecule type" value="Genomic_DNA"/>
</dbReference>
<sequence length="20" mass="2227">MGITGMIYVVTMVFLLIVLI</sequence>
<evidence type="ECO:0000313" key="1">
    <source>
        <dbReference type="EMBL" id="AIG55242.1"/>
    </source>
</evidence>
<organism evidence="1">
    <name type="scientific">Malus sikkimensis</name>
    <dbReference type="NCBI Taxonomy" id="1143241"/>
    <lineage>
        <taxon>Eukaryota</taxon>
        <taxon>Viridiplantae</taxon>
        <taxon>Streptophyta</taxon>
        <taxon>Embryophyta</taxon>
        <taxon>Tracheophyta</taxon>
        <taxon>Spermatophyta</taxon>
        <taxon>Magnoliopsida</taxon>
        <taxon>eudicotyledons</taxon>
        <taxon>Gunneridae</taxon>
        <taxon>Pentapetalae</taxon>
        <taxon>rosids</taxon>
        <taxon>fabids</taxon>
        <taxon>Rosales</taxon>
        <taxon>Rosaceae</taxon>
        <taxon>Amygdaloideae</taxon>
        <taxon>Maleae</taxon>
        <taxon>Malus</taxon>
    </lineage>
</organism>
<protein>
    <submittedName>
        <fullName evidence="1">Self-incompatibility ribonuclease</fullName>
    </submittedName>
</protein>